<keyword evidence="3" id="KW-1185">Reference proteome</keyword>
<dbReference type="RefSeq" id="WP_047296361.1">
    <property type="nucleotide sequence ID" value="NZ_NRSS01000003.1"/>
</dbReference>
<dbReference type="EMBL" id="NRST01000001">
    <property type="protein sequence ID" value="PAW57401.1"/>
    <property type="molecule type" value="Genomic_DNA"/>
</dbReference>
<feature type="transmembrane region" description="Helical" evidence="1">
    <location>
        <begin position="96"/>
        <end position="117"/>
    </location>
</feature>
<protein>
    <submittedName>
        <fullName evidence="2">Uncharacterized protein</fullName>
    </submittedName>
</protein>
<keyword evidence="1" id="KW-1133">Transmembrane helix</keyword>
<dbReference type="AlphaFoldDB" id="A0A2A2PQA5"/>
<evidence type="ECO:0000313" key="2">
    <source>
        <dbReference type="EMBL" id="PAW57401.1"/>
    </source>
</evidence>
<reference evidence="2 3" key="1">
    <citation type="submission" date="2017-08" db="EMBL/GenBank/DDBJ databases">
        <title>Draft Genome Sequence of Pseudomonas moraviensis TYU6, isolated from Taxus cuspidata by using PacBio Single-Molecule Real-Time Technology.</title>
        <authorList>
            <person name="Baek K.-H."/>
            <person name="Mishra A.K."/>
        </authorList>
    </citation>
    <scope>NUCLEOTIDE SEQUENCE [LARGE SCALE GENOMIC DNA]</scope>
    <source>
        <strain evidence="2 3">TYU6</strain>
    </source>
</reference>
<name>A0A2A2PQA5_9PSED</name>
<keyword evidence="1" id="KW-0472">Membrane</keyword>
<keyword evidence="1" id="KW-0812">Transmembrane</keyword>
<evidence type="ECO:0000313" key="3">
    <source>
        <dbReference type="Proteomes" id="UP000217830"/>
    </source>
</evidence>
<proteinExistence type="predicted"/>
<feature type="transmembrane region" description="Helical" evidence="1">
    <location>
        <begin position="27"/>
        <end position="53"/>
    </location>
</feature>
<gene>
    <name evidence="2" type="ORF">CKQ80_19605</name>
</gene>
<accession>A0A2A2PQA5</accession>
<organism evidence="2 3">
    <name type="scientific">Pseudomonas moraviensis</name>
    <dbReference type="NCBI Taxonomy" id="321662"/>
    <lineage>
        <taxon>Bacteria</taxon>
        <taxon>Pseudomonadati</taxon>
        <taxon>Pseudomonadota</taxon>
        <taxon>Gammaproteobacteria</taxon>
        <taxon>Pseudomonadales</taxon>
        <taxon>Pseudomonadaceae</taxon>
        <taxon>Pseudomonas</taxon>
    </lineage>
</organism>
<dbReference type="Proteomes" id="UP000217830">
    <property type="component" value="Unassembled WGS sequence"/>
</dbReference>
<feature type="transmembrane region" description="Helical" evidence="1">
    <location>
        <begin position="65"/>
        <end position="84"/>
    </location>
</feature>
<evidence type="ECO:0000256" key="1">
    <source>
        <dbReference type="SAM" id="Phobius"/>
    </source>
</evidence>
<comment type="caution">
    <text evidence="2">The sequence shown here is derived from an EMBL/GenBank/DDBJ whole genome shotgun (WGS) entry which is preliminary data.</text>
</comment>
<sequence length="124" mass="13180">MDVAFFFIAWIGMWVWVVRQRGAWNLLLANVLGAASGMIVGLVVSQLCVGLFGSSRPPVPGVMGSLLEMLATAAALTGVWMLVARRSQVEHPVARQLLAGLCGVVAGITAIMFFVQINPPNLGM</sequence>